<evidence type="ECO:0000313" key="7">
    <source>
        <dbReference type="Proteomes" id="UP001153365"/>
    </source>
</evidence>
<evidence type="ECO:0000256" key="4">
    <source>
        <dbReference type="ARBA" id="ARBA00023136"/>
    </source>
</evidence>
<feature type="transmembrane region" description="Helical" evidence="5">
    <location>
        <begin position="44"/>
        <end position="66"/>
    </location>
</feature>
<name>A0AAV0AI71_PHAPC</name>
<dbReference type="InterPro" id="IPR004776">
    <property type="entry name" value="Mem_transp_PIN-like"/>
</dbReference>
<comment type="subcellular location">
    <subcellularLocation>
        <location evidence="1">Membrane</location>
        <topology evidence="1">Multi-pass membrane protein</topology>
    </subcellularLocation>
</comment>
<evidence type="ECO:0000313" key="6">
    <source>
        <dbReference type="EMBL" id="CAH7666402.1"/>
    </source>
</evidence>
<organism evidence="6 7">
    <name type="scientific">Phakopsora pachyrhizi</name>
    <name type="common">Asian soybean rust disease fungus</name>
    <dbReference type="NCBI Taxonomy" id="170000"/>
    <lineage>
        <taxon>Eukaryota</taxon>
        <taxon>Fungi</taxon>
        <taxon>Dikarya</taxon>
        <taxon>Basidiomycota</taxon>
        <taxon>Pucciniomycotina</taxon>
        <taxon>Pucciniomycetes</taxon>
        <taxon>Pucciniales</taxon>
        <taxon>Phakopsoraceae</taxon>
        <taxon>Phakopsora</taxon>
    </lineage>
</organism>
<evidence type="ECO:0000256" key="3">
    <source>
        <dbReference type="ARBA" id="ARBA00022989"/>
    </source>
</evidence>
<feature type="transmembrane region" description="Helical" evidence="5">
    <location>
        <begin position="72"/>
        <end position="96"/>
    </location>
</feature>
<evidence type="ECO:0000256" key="1">
    <source>
        <dbReference type="ARBA" id="ARBA00004141"/>
    </source>
</evidence>
<evidence type="ECO:0000256" key="5">
    <source>
        <dbReference type="SAM" id="Phobius"/>
    </source>
</evidence>
<proteinExistence type="predicted"/>
<sequence length="435" mass="47441">MIIGNSFSRQLWISIKPLIKVLLPSLVGAYLLKKGKIDKSGLRVAAKLQIYAALPCLMFANIVPSISSENFFSIVVCCCFGLFYMVISFVLAKILLKLAYVPENFKSGFVVAAVWSNWSSLPISVIQSLASGYPFGKPMDEVLGVAYASFFVLLYNLTMFAGPGKILIERDLWDNTIGSAGKRIIRRRSTILTQSSLVSAEVEDFQEEICDQANQEDSYNSFRAQLEFPVEKSGIRRAVEHFWDNLLSPLSLVLLLATFIAVTPLLKALFVEVKNRESITAPDGKPVLSVILDSTQYLGAAAIPLSFIVAGASFANMSIPRDSWSSLPIAAILGLSVIKLLILPVIGVAAVFAIDKTTNIFEGKEAKILKMICLYYSCTVTSTNQISLATLAASEFNTEGNVDILCAFVIVQYILYPISGTAIIVAGVKLVQNLT</sequence>
<dbReference type="Proteomes" id="UP001153365">
    <property type="component" value="Unassembled WGS sequence"/>
</dbReference>
<feature type="transmembrane region" description="Helical" evidence="5">
    <location>
        <begin position="246"/>
        <end position="266"/>
    </location>
</feature>
<dbReference type="PANTHER" id="PTHR31274">
    <property type="entry name" value="PROTEIN ECM3"/>
    <property type="match status" value="1"/>
</dbReference>
<feature type="transmembrane region" description="Helical" evidence="5">
    <location>
        <begin position="374"/>
        <end position="393"/>
    </location>
</feature>
<feature type="transmembrane region" description="Helical" evidence="5">
    <location>
        <begin position="142"/>
        <end position="162"/>
    </location>
</feature>
<accession>A0AAV0AI71</accession>
<feature type="transmembrane region" description="Helical" evidence="5">
    <location>
        <begin position="12"/>
        <end position="32"/>
    </location>
</feature>
<dbReference type="AlphaFoldDB" id="A0AAV0AI71"/>
<gene>
    <name evidence="6" type="ORF">PPACK8108_LOCUS754</name>
</gene>
<evidence type="ECO:0000256" key="2">
    <source>
        <dbReference type="ARBA" id="ARBA00022692"/>
    </source>
</evidence>
<keyword evidence="3 5" id="KW-1133">Transmembrane helix</keyword>
<feature type="transmembrane region" description="Helical" evidence="5">
    <location>
        <begin position="405"/>
        <end position="428"/>
    </location>
</feature>
<dbReference type="GO" id="GO:0055085">
    <property type="term" value="P:transmembrane transport"/>
    <property type="evidence" value="ECO:0007669"/>
    <property type="project" value="InterPro"/>
</dbReference>
<keyword evidence="4 5" id="KW-0472">Membrane</keyword>
<feature type="transmembrane region" description="Helical" evidence="5">
    <location>
        <begin position="297"/>
        <end position="317"/>
    </location>
</feature>
<comment type="caution">
    <text evidence="6">The sequence shown here is derived from an EMBL/GenBank/DDBJ whole genome shotgun (WGS) entry which is preliminary data.</text>
</comment>
<reference evidence="6" key="1">
    <citation type="submission" date="2022-06" db="EMBL/GenBank/DDBJ databases">
        <authorList>
            <consortium name="SYNGENTA / RWTH Aachen University"/>
        </authorList>
    </citation>
    <scope>NUCLEOTIDE SEQUENCE</scope>
</reference>
<keyword evidence="7" id="KW-1185">Reference proteome</keyword>
<dbReference type="Pfam" id="PF03547">
    <property type="entry name" value="Mem_trans"/>
    <property type="match status" value="1"/>
</dbReference>
<keyword evidence="2 5" id="KW-0812">Transmembrane</keyword>
<feature type="transmembrane region" description="Helical" evidence="5">
    <location>
        <begin position="329"/>
        <end position="354"/>
    </location>
</feature>
<dbReference type="InterPro" id="IPR040254">
    <property type="entry name" value="Ecm3-like"/>
</dbReference>
<dbReference type="GO" id="GO:0016020">
    <property type="term" value="C:membrane"/>
    <property type="evidence" value="ECO:0007669"/>
    <property type="project" value="UniProtKB-SubCell"/>
</dbReference>
<protein>
    <submittedName>
        <fullName evidence="6">Auxin efflux carrier</fullName>
    </submittedName>
</protein>
<dbReference type="PANTHER" id="PTHR31274:SF1">
    <property type="entry name" value="AGL149CP"/>
    <property type="match status" value="1"/>
</dbReference>
<dbReference type="EMBL" id="CALTRL010000107">
    <property type="protein sequence ID" value="CAH7666402.1"/>
    <property type="molecule type" value="Genomic_DNA"/>
</dbReference>